<dbReference type="OrthoDB" id="264603at2759"/>
<feature type="coiled-coil region" evidence="1">
    <location>
        <begin position="60"/>
        <end position="94"/>
    </location>
</feature>
<protein>
    <submittedName>
        <fullName evidence="3">Uncharacterized protein</fullName>
    </submittedName>
</protein>
<keyword evidence="2" id="KW-1133">Transmembrane helix</keyword>
<accession>A0A9P0KT10</accession>
<dbReference type="InterPro" id="IPR013783">
    <property type="entry name" value="Ig-like_fold"/>
</dbReference>
<evidence type="ECO:0000256" key="1">
    <source>
        <dbReference type="SAM" id="Coils"/>
    </source>
</evidence>
<keyword evidence="1" id="KW-0175">Coiled coil</keyword>
<evidence type="ECO:0000256" key="2">
    <source>
        <dbReference type="SAM" id="Phobius"/>
    </source>
</evidence>
<name>A0A9P0KT10_ACAOB</name>
<dbReference type="CDD" id="cd14686">
    <property type="entry name" value="bZIP"/>
    <property type="match status" value="1"/>
</dbReference>
<evidence type="ECO:0000313" key="3">
    <source>
        <dbReference type="EMBL" id="CAH1979884.1"/>
    </source>
</evidence>
<dbReference type="AlphaFoldDB" id="A0A9P0KT10"/>
<evidence type="ECO:0000313" key="4">
    <source>
        <dbReference type="Proteomes" id="UP001152888"/>
    </source>
</evidence>
<gene>
    <name evidence="3" type="ORF">ACAOBT_LOCUS13683</name>
</gene>
<keyword evidence="4" id="KW-1185">Reference proteome</keyword>
<feature type="transmembrane region" description="Helical" evidence="2">
    <location>
        <begin position="112"/>
        <end position="131"/>
    </location>
</feature>
<keyword evidence="2" id="KW-0812">Transmembrane</keyword>
<dbReference type="Gene3D" id="2.60.40.10">
    <property type="entry name" value="Immunoglobulins"/>
    <property type="match status" value="1"/>
</dbReference>
<proteinExistence type="predicted"/>
<organism evidence="3 4">
    <name type="scientific">Acanthoscelides obtectus</name>
    <name type="common">Bean weevil</name>
    <name type="synonym">Bruchus obtectus</name>
    <dbReference type="NCBI Taxonomy" id="200917"/>
    <lineage>
        <taxon>Eukaryota</taxon>
        <taxon>Metazoa</taxon>
        <taxon>Ecdysozoa</taxon>
        <taxon>Arthropoda</taxon>
        <taxon>Hexapoda</taxon>
        <taxon>Insecta</taxon>
        <taxon>Pterygota</taxon>
        <taxon>Neoptera</taxon>
        <taxon>Endopterygota</taxon>
        <taxon>Coleoptera</taxon>
        <taxon>Polyphaga</taxon>
        <taxon>Cucujiformia</taxon>
        <taxon>Chrysomeloidea</taxon>
        <taxon>Chrysomelidae</taxon>
        <taxon>Bruchinae</taxon>
        <taxon>Bruchini</taxon>
        <taxon>Acanthoscelides</taxon>
    </lineage>
</organism>
<dbReference type="EMBL" id="CAKOFQ010006886">
    <property type="protein sequence ID" value="CAH1979884.1"/>
    <property type="molecule type" value="Genomic_DNA"/>
</dbReference>
<sequence>MVQSAFAPEGDFNIETVWRELDADKLMDSKLKCFFELPPDNNKTAESESEMADSTTNLELTKAAQEVQQLKNEETFLRQENVQLHEELAQLHQQLRITNINRYQPPELDQGIPISLFVVAFVMIIVGVALGKYAI</sequence>
<comment type="caution">
    <text evidence="3">The sequence shown here is derived from an EMBL/GenBank/DDBJ whole genome shotgun (WGS) entry which is preliminary data.</text>
</comment>
<dbReference type="Proteomes" id="UP001152888">
    <property type="component" value="Unassembled WGS sequence"/>
</dbReference>
<keyword evidence="2" id="KW-0472">Membrane</keyword>
<reference evidence="3" key="1">
    <citation type="submission" date="2022-03" db="EMBL/GenBank/DDBJ databases">
        <authorList>
            <person name="Sayadi A."/>
        </authorList>
    </citation>
    <scope>NUCLEOTIDE SEQUENCE</scope>
</reference>